<keyword evidence="7" id="KW-1185">Reference proteome</keyword>
<accession>A0AAQ3KHA6</accession>
<dbReference type="EMBL" id="CP136894">
    <property type="protein sequence ID" value="WOL08434.1"/>
    <property type="molecule type" value="Genomic_DNA"/>
</dbReference>
<dbReference type="PANTHER" id="PTHR45719">
    <property type="entry name" value="GLYCOSYLTRANSFERASE"/>
    <property type="match status" value="1"/>
</dbReference>
<evidence type="ECO:0000313" key="7">
    <source>
        <dbReference type="Proteomes" id="UP001327560"/>
    </source>
</evidence>
<dbReference type="Pfam" id="PF02485">
    <property type="entry name" value="Branch"/>
    <property type="match status" value="1"/>
</dbReference>
<name>A0AAQ3KHA6_9LILI</name>
<evidence type="ECO:0000256" key="3">
    <source>
        <dbReference type="ARBA" id="ARBA00022679"/>
    </source>
</evidence>
<dbReference type="AlphaFoldDB" id="A0AAQ3KHA6"/>
<keyword evidence="2" id="KW-0328">Glycosyltransferase</keyword>
<reference evidence="6 7" key="1">
    <citation type="submission" date="2023-10" db="EMBL/GenBank/DDBJ databases">
        <title>Chromosome-scale genome assembly provides insights into flower coloration mechanisms of Canna indica.</title>
        <authorList>
            <person name="Li C."/>
        </authorList>
    </citation>
    <scope>NUCLEOTIDE SEQUENCE [LARGE SCALE GENOMIC DNA]</scope>
    <source>
        <tissue evidence="6">Flower</tissue>
    </source>
</reference>
<organism evidence="6 7">
    <name type="scientific">Canna indica</name>
    <name type="common">Indian-shot</name>
    <dbReference type="NCBI Taxonomy" id="4628"/>
    <lineage>
        <taxon>Eukaryota</taxon>
        <taxon>Viridiplantae</taxon>
        <taxon>Streptophyta</taxon>
        <taxon>Embryophyta</taxon>
        <taxon>Tracheophyta</taxon>
        <taxon>Spermatophyta</taxon>
        <taxon>Magnoliopsida</taxon>
        <taxon>Liliopsida</taxon>
        <taxon>Zingiberales</taxon>
        <taxon>Cannaceae</taxon>
        <taxon>Canna</taxon>
    </lineage>
</organism>
<dbReference type="InterPro" id="IPR044610">
    <property type="entry name" value="GLCAT14A/B/C"/>
</dbReference>
<evidence type="ECO:0000256" key="5">
    <source>
        <dbReference type="ARBA" id="ARBA00023180"/>
    </source>
</evidence>
<dbReference type="InterPro" id="IPR003406">
    <property type="entry name" value="Glyco_trans_14"/>
</dbReference>
<keyword evidence="3" id="KW-0808">Transferase</keyword>
<dbReference type="GO" id="GO:0015020">
    <property type="term" value="F:glucuronosyltransferase activity"/>
    <property type="evidence" value="ECO:0007669"/>
    <property type="project" value="InterPro"/>
</dbReference>
<proteinExistence type="predicted"/>
<keyword evidence="5" id="KW-0325">Glycoprotein</keyword>
<dbReference type="PANTHER" id="PTHR45719:SF8">
    <property type="entry name" value="BETA-GLUCURONOSYLTRANSFERASE GLCAT14C"/>
    <property type="match status" value="1"/>
</dbReference>
<comment type="subcellular location">
    <subcellularLocation>
        <location evidence="1">Membrane</location>
        <topology evidence="1">Single-pass type II membrane protein</topology>
    </subcellularLocation>
</comment>
<protein>
    <submittedName>
        <fullName evidence="6">Beta-glucuronosyltransferase GlcAT14B</fullName>
    </submittedName>
</protein>
<dbReference type="GO" id="GO:0016020">
    <property type="term" value="C:membrane"/>
    <property type="evidence" value="ECO:0007669"/>
    <property type="project" value="UniProtKB-SubCell"/>
</dbReference>
<evidence type="ECO:0000256" key="1">
    <source>
        <dbReference type="ARBA" id="ARBA00004606"/>
    </source>
</evidence>
<gene>
    <name evidence="6" type="ORF">Cni_G17187</name>
</gene>
<evidence type="ECO:0000256" key="2">
    <source>
        <dbReference type="ARBA" id="ARBA00022676"/>
    </source>
</evidence>
<evidence type="ECO:0000256" key="4">
    <source>
        <dbReference type="ARBA" id="ARBA00023136"/>
    </source>
</evidence>
<evidence type="ECO:0000313" key="6">
    <source>
        <dbReference type="EMBL" id="WOL08434.1"/>
    </source>
</evidence>
<sequence>MRKPHGVVDRFPIHPKWVALLLAIPLLTLSLLLVGALGPLKPHRHSPSDLERSSGYERLPKPPRLAYMISGTRGDVRRVKRLLQAVYHPWNFYLIHLDFASSPEERADLASYTASDATFLEFDNVRIVKEANPVSSKGATVIACTLHAVAILLREFEDWSWFINLSAADYPLMPQDDILHVFSYLRRDFNFIKHTSDIGWREYERARPIVVDPGFHRSSKTEVFWAKEKRSMPSAFKIFAGSSRMILARPFLEFCISGWDNLPRTLLMYYTNFLSSSEGYFHTVICNSKDFQNTTINDDLRFMVCDNPPRLHPMNLTSEHFSLMVESGAPFAHSFAEDSVLERIDRELLQRSIDQFTPGGWCLGNPLVPKDPCSVYGRPSVIRPSVNSRRLETLLVKLLDPDNFRPRQCI</sequence>
<dbReference type="Proteomes" id="UP001327560">
    <property type="component" value="Chromosome 5"/>
</dbReference>
<keyword evidence="4" id="KW-0472">Membrane</keyword>